<reference evidence="2" key="1">
    <citation type="journal article" date="2014" name="Proc. Natl. Acad. Sci. U.S.A.">
        <title>Extensive sampling of basidiomycete genomes demonstrates inadequacy of the white-rot/brown-rot paradigm for wood decay fungi.</title>
        <authorList>
            <person name="Riley R."/>
            <person name="Salamov A.A."/>
            <person name="Brown D.W."/>
            <person name="Nagy L.G."/>
            <person name="Floudas D."/>
            <person name="Held B.W."/>
            <person name="Levasseur A."/>
            <person name="Lombard V."/>
            <person name="Morin E."/>
            <person name="Otillar R."/>
            <person name="Lindquist E.A."/>
            <person name="Sun H."/>
            <person name="LaButti K.M."/>
            <person name="Schmutz J."/>
            <person name="Jabbour D."/>
            <person name="Luo H."/>
            <person name="Baker S.E."/>
            <person name="Pisabarro A.G."/>
            <person name="Walton J.D."/>
            <person name="Blanchette R.A."/>
            <person name="Henrissat B."/>
            <person name="Martin F."/>
            <person name="Cullen D."/>
            <person name="Hibbett D.S."/>
            <person name="Grigoriev I.V."/>
        </authorList>
    </citation>
    <scope>NUCLEOTIDE SEQUENCE [LARGE SCALE GENOMIC DNA]</scope>
    <source>
        <strain evidence="2">FD-172 SS1</strain>
    </source>
</reference>
<dbReference type="HOGENOM" id="CLU_2454419_0_0_1"/>
<dbReference type="InParanoid" id="A0A067MRT7"/>
<keyword evidence="2" id="KW-1185">Reference proteome</keyword>
<evidence type="ECO:0000313" key="1">
    <source>
        <dbReference type="EMBL" id="KDQ14291.1"/>
    </source>
</evidence>
<accession>A0A067MRT7</accession>
<protein>
    <submittedName>
        <fullName evidence="1">Uncharacterized protein</fullName>
    </submittedName>
</protein>
<evidence type="ECO:0000313" key="2">
    <source>
        <dbReference type="Proteomes" id="UP000027195"/>
    </source>
</evidence>
<name>A0A067MRT7_BOTB1</name>
<dbReference type="EMBL" id="KL198038">
    <property type="protein sequence ID" value="KDQ14291.1"/>
    <property type="molecule type" value="Genomic_DNA"/>
</dbReference>
<dbReference type="AlphaFoldDB" id="A0A067MRT7"/>
<proteinExistence type="predicted"/>
<gene>
    <name evidence="1" type="ORF">BOTBODRAFT_348096</name>
</gene>
<dbReference type="Proteomes" id="UP000027195">
    <property type="component" value="Unassembled WGS sequence"/>
</dbReference>
<sequence length="89" mass="10201">MRQDLAEMRGNRISGVGVDRSRFKRTLTRQGFDQGNSKIHSFSLVALVRWRTPPRTENRRLAQNMRGWNCAETRLCASVLGVVFYGTSK</sequence>
<organism evidence="1 2">
    <name type="scientific">Botryobasidium botryosum (strain FD-172 SS1)</name>
    <dbReference type="NCBI Taxonomy" id="930990"/>
    <lineage>
        <taxon>Eukaryota</taxon>
        <taxon>Fungi</taxon>
        <taxon>Dikarya</taxon>
        <taxon>Basidiomycota</taxon>
        <taxon>Agaricomycotina</taxon>
        <taxon>Agaricomycetes</taxon>
        <taxon>Cantharellales</taxon>
        <taxon>Botryobasidiaceae</taxon>
        <taxon>Botryobasidium</taxon>
    </lineage>
</organism>